<protein>
    <submittedName>
        <fullName evidence="1">Uncharacterized protein</fullName>
    </submittedName>
</protein>
<organism evidence="1">
    <name type="scientific">marine sediment metagenome</name>
    <dbReference type="NCBI Taxonomy" id="412755"/>
    <lineage>
        <taxon>unclassified sequences</taxon>
        <taxon>metagenomes</taxon>
        <taxon>ecological metagenomes</taxon>
    </lineage>
</organism>
<name>X0X777_9ZZZZ</name>
<proteinExistence type="predicted"/>
<sequence>MKCCIKCFNDTEIKAIIESFKIKGNCDFCEGQDVYTYDLETDNTIADLFDGLLDI</sequence>
<accession>X0X777</accession>
<reference evidence="1" key="1">
    <citation type="journal article" date="2014" name="Front. Microbiol.">
        <title>High frequency of phylogenetically diverse reductive dehalogenase-homologous genes in deep subseafloor sedimentary metagenomes.</title>
        <authorList>
            <person name="Kawai M."/>
            <person name="Futagami T."/>
            <person name="Toyoda A."/>
            <person name="Takaki Y."/>
            <person name="Nishi S."/>
            <person name="Hori S."/>
            <person name="Arai W."/>
            <person name="Tsubouchi T."/>
            <person name="Morono Y."/>
            <person name="Uchiyama I."/>
            <person name="Ito T."/>
            <person name="Fujiyama A."/>
            <person name="Inagaki F."/>
            <person name="Takami H."/>
        </authorList>
    </citation>
    <scope>NUCLEOTIDE SEQUENCE</scope>
    <source>
        <strain evidence="1">Expedition CK06-06</strain>
    </source>
</reference>
<dbReference type="EMBL" id="BARS01045420">
    <property type="protein sequence ID" value="GAG32483.1"/>
    <property type="molecule type" value="Genomic_DNA"/>
</dbReference>
<evidence type="ECO:0000313" key="1">
    <source>
        <dbReference type="EMBL" id="GAG32483.1"/>
    </source>
</evidence>
<comment type="caution">
    <text evidence="1">The sequence shown here is derived from an EMBL/GenBank/DDBJ whole genome shotgun (WGS) entry which is preliminary data.</text>
</comment>
<dbReference type="AlphaFoldDB" id="X0X777"/>
<gene>
    <name evidence="1" type="ORF">S01H1_68484</name>
</gene>
<feature type="non-terminal residue" evidence="1">
    <location>
        <position position="55"/>
    </location>
</feature>